<dbReference type="InterPro" id="IPR052544">
    <property type="entry name" value="Bacteriocin_Proc_Enz"/>
</dbReference>
<dbReference type="OrthoDB" id="9801593at2"/>
<dbReference type="InterPro" id="IPR029479">
    <property type="entry name" value="Nitroreductase"/>
</dbReference>
<dbReference type="Pfam" id="PF18679">
    <property type="entry name" value="HTH_57"/>
    <property type="match status" value="1"/>
</dbReference>
<reference evidence="4 5" key="1">
    <citation type="journal article" date="2018" name="Environ. Microbiol.">
        <title>Novel energy conservation strategies and behaviour of Pelotomaculum schinkii driving syntrophic propionate catabolism.</title>
        <authorList>
            <person name="Hidalgo-Ahumada C.A.P."/>
            <person name="Nobu M.K."/>
            <person name="Narihiro T."/>
            <person name="Tamaki H."/>
            <person name="Liu W.T."/>
            <person name="Kamagata Y."/>
            <person name="Stams A.J.M."/>
            <person name="Imachi H."/>
            <person name="Sousa D.Z."/>
        </authorList>
    </citation>
    <scope>NUCLEOTIDE SEQUENCE [LARGE SCALE GENOMIC DNA]</scope>
    <source>
        <strain evidence="4 5">MGP</strain>
    </source>
</reference>
<proteinExistence type="predicted"/>
<dbReference type="InterPro" id="IPR000415">
    <property type="entry name" value="Nitroreductase-like"/>
</dbReference>
<dbReference type="SUPFAM" id="SSF55469">
    <property type="entry name" value="FMN-dependent nitroreductase-like"/>
    <property type="match status" value="1"/>
</dbReference>
<dbReference type="CDD" id="cd02142">
    <property type="entry name" value="McbC_SagB-like_oxidoreductase"/>
    <property type="match status" value="1"/>
</dbReference>
<dbReference type="Pfam" id="PF22767">
    <property type="entry name" value="ThcOx"/>
    <property type="match status" value="1"/>
</dbReference>
<dbReference type="EMBL" id="QFFZ01000035">
    <property type="protein sequence ID" value="TEB09922.1"/>
    <property type="molecule type" value="Genomic_DNA"/>
</dbReference>
<dbReference type="NCBIfam" id="TIGR03605">
    <property type="entry name" value="antibiot_sagB"/>
    <property type="match status" value="1"/>
</dbReference>
<dbReference type="PANTHER" id="PTHR43745:SF2">
    <property type="entry name" value="NITROREDUCTASE MJ1384-RELATED"/>
    <property type="match status" value="1"/>
</dbReference>
<dbReference type="InterPro" id="IPR054488">
    <property type="entry name" value="ThcOx_dom2"/>
</dbReference>
<feature type="domain" description="ThcOx helix turn helix" evidence="2">
    <location>
        <begin position="1"/>
        <end position="110"/>
    </location>
</feature>
<dbReference type="AlphaFoldDB" id="A0A4Y7RMM3"/>
<evidence type="ECO:0000313" key="4">
    <source>
        <dbReference type="EMBL" id="TEB09922.1"/>
    </source>
</evidence>
<feature type="domain" description="Cyanobactin oxidase ThcOx second" evidence="3">
    <location>
        <begin position="119"/>
        <end position="229"/>
    </location>
</feature>
<protein>
    <recommendedName>
        <fullName evidence="6">Nitroreductase domain-containing protein</fullName>
    </recommendedName>
</protein>
<dbReference type="Proteomes" id="UP000297597">
    <property type="component" value="Unassembled WGS sequence"/>
</dbReference>
<sequence>MAYPYILSLKKSIAVRTDGPDLLLAGSDAEGMRLKGPSAAQKNILANLTDGGLTAEQLVEAARRAGQDADPARLYYLLAALERKKWICYTLAPGGRKLATLEPVSGAFTLHGAPVQGCYRLSRFACLRRLDREMVLESPLGHGRIFLHHGPAALAALLAEPRSAADLAGALPFAGLPDIEAFINLLQSAGALFPCDGEGRIAEDGSPPLRQWEFHDLLFHSRSRTGRHDNVQGGAFPFLGEIPPLPGLKPPMSDQRISLYRPAAAELEDMGRDFFSVLNARRSLRERGTQPLSAEQLGIFLYCTGRVQQHLPASPAQGHHYEASLRPCAAGGAIHELEYYLTVSRCRGIEPGFYHYDPREHVLECLGPLGAPQEKLLADARMAMGGKDCDLLITLAARFQRVAWKYRSVAYALVMKNVGCIYQQMYLVATALNLAPCALGGGNADHFAQASGLDYYTEGSVGEFALSGR</sequence>
<dbReference type="InterPro" id="IPR040776">
    <property type="entry name" value="ThcOx_HTH"/>
</dbReference>
<gene>
    <name evidence="4" type="ORF">Pmgp_02725</name>
</gene>
<dbReference type="InterPro" id="IPR020051">
    <property type="entry name" value="SagB-type_dehydrogenase"/>
</dbReference>
<evidence type="ECO:0000313" key="5">
    <source>
        <dbReference type="Proteomes" id="UP000297597"/>
    </source>
</evidence>
<dbReference type="Pfam" id="PF00881">
    <property type="entry name" value="Nitroreductase"/>
    <property type="match status" value="1"/>
</dbReference>
<dbReference type="Gene3D" id="3.40.109.10">
    <property type="entry name" value="NADH Oxidase"/>
    <property type="match status" value="1"/>
</dbReference>
<evidence type="ECO:0000259" key="1">
    <source>
        <dbReference type="Pfam" id="PF00881"/>
    </source>
</evidence>
<evidence type="ECO:0000259" key="3">
    <source>
        <dbReference type="Pfam" id="PF22767"/>
    </source>
</evidence>
<accession>A0A4Y7RMM3</accession>
<organism evidence="4 5">
    <name type="scientific">Pelotomaculum propionicicum</name>
    <dbReference type="NCBI Taxonomy" id="258475"/>
    <lineage>
        <taxon>Bacteria</taxon>
        <taxon>Bacillati</taxon>
        <taxon>Bacillota</taxon>
        <taxon>Clostridia</taxon>
        <taxon>Eubacteriales</taxon>
        <taxon>Desulfotomaculaceae</taxon>
        <taxon>Pelotomaculum</taxon>
    </lineage>
</organism>
<evidence type="ECO:0008006" key="6">
    <source>
        <dbReference type="Google" id="ProtNLM"/>
    </source>
</evidence>
<dbReference type="GO" id="GO:0016491">
    <property type="term" value="F:oxidoreductase activity"/>
    <property type="evidence" value="ECO:0007669"/>
    <property type="project" value="InterPro"/>
</dbReference>
<feature type="domain" description="Nitroreductase" evidence="1">
    <location>
        <begin position="280"/>
        <end position="454"/>
    </location>
</feature>
<comment type="caution">
    <text evidence="4">The sequence shown here is derived from an EMBL/GenBank/DDBJ whole genome shotgun (WGS) entry which is preliminary data.</text>
</comment>
<dbReference type="PANTHER" id="PTHR43745">
    <property type="entry name" value="NITROREDUCTASE MJ1384-RELATED"/>
    <property type="match status" value="1"/>
</dbReference>
<dbReference type="RefSeq" id="WP_134214534.1">
    <property type="nucleotide sequence ID" value="NZ_QFFZ01000035.1"/>
</dbReference>
<keyword evidence="5" id="KW-1185">Reference proteome</keyword>
<evidence type="ECO:0000259" key="2">
    <source>
        <dbReference type="Pfam" id="PF18679"/>
    </source>
</evidence>
<name>A0A4Y7RMM3_9FIRM</name>